<reference evidence="3" key="1">
    <citation type="journal article" date="2017" name="Nat. Ecol. Evol.">
        <title>Genome expansion and lineage-specific genetic innovations in the forest pathogenic fungi Armillaria.</title>
        <authorList>
            <person name="Sipos G."/>
            <person name="Prasanna A.N."/>
            <person name="Walter M.C."/>
            <person name="O'Connor E."/>
            <person name="Balint B."/>
            <person name="Krizsan K."/>
            <person name="Kiss B."/>
            <person name="Hess J."/>
            <person name="Varga T."/>
            <person name="Slot J."/>
            <person name="Riley R."/>
            <person name="Boka B."/>
            <person name="Rigling D."/>
            <person name="Barry K."/>
            <person name="Lee J."/>
            <person name="Mihaltcheva S."/>
            <person name="LaButti K."/>
            <person name="Lipzen A."/>
            <person name="Waldron R."/>
            <person name="Moloney N.M."/>
            <person name="Sperisen C."/>
            <person name="Kredics L."/>
            <person name="Vagvoelgyi C."/>
            <person name="Patrignani A."/>
            <person name="Fitzpatrick D."/>
            <person name="Nagy I."/>
            <person name="Doyle S."/>
            <person name="Anderson J.B."/>
            <person name="Grigoriev I.V."/>
            <person name="Gueldener U."/>
            <person name="Muensterkoetter M."/>
            <person name="Nagy L.G."/>
        </authorList>
    </citation>
    <scope>NUCLEOTIDE SEQUENCE [LARGE SCALE GENOMIC DNA]</scope>
    <source>
        <strain evidence="3">Ar21-2</strain>
    </source>
</reference>
<proteinExistence type="predicted"/>
<keyword evidence="3" id="KW-1185">Reference proteome</keyword>
<name>A0A2H3DR66_ARMGA</name>
<organism evidence="2 3">
    <name type="scientific">Armillaria gallica</name>
    <name type="common">Bulbous honey fungus</name>
    <name type="synonym">Armillaria bulbosa</name>
    <dbReference type="NCBI Taxonomy" id="47427"/>
    <lineage>
        <taxon>Eukaryota</taxon>
        <taxon>Fungi</taxon>
        <taxon>Dikarya</taxon>
        <taxon>Basidiomycota</taxon>
        <taxon>Agaricomycotina</taxon>
        <taxon>Agaricomycetes</taxon>
        <taxon>Agaricomycetidae</taxon>
        <taxon>Agaricales</taxon>
        <taxon>Marasmiineae</taxon>
        <taxon>Physalacriaceae</taxon>
        <taxon>Armillaria</taxon>
    </lineage>
</organism>
<dbReference type="STRING" id="47427.A0A2H3DR66"/>
<feature type="non-terminal residue" evidence="2">
    <location>
        <position position="73"/>
    </location>
</feature>
<dbReference type="OrthoDB" id="3065285at2759"/>
<feature type="coiled-coil region" evidence="1">
    <location>
        <begin position="15"/>
        <end position="42"/>
    </location>
</feature>
<accession>A0A2H3DR66</accession>
<dbReference type="OMA" id="RCSKKFE"/>
<evidence type="ECO:0000313" key="3">
    <source>
        <dbReference type="Proteomes" id="UP000217790"/>
    </source>
</evidence>
<dbReference type="InParanoid" id="A0A2H3DR66"/>
<dbReference type="EMBL" id="KZ293667">
    <property type="protein sequence ID" value="PBK89936.1"/>
    <property type="molecule type" value="Genomic_DNA"/>
</dbReference>
<dbReference type="Proteomes" id="UP000217790">
    <property type="component" value="Unassembled WGS sequence"/>
</dbReference>
<protein>
    <submittedName>
        <fullName evidence="2">Uncharacterized protein</fullName>
    </submittedName>
</protein>
<evidence type="ECO:0000313" key="2">
    <source>
        <dbReference type="EMBL" id="PBK89936.1"/>
    </source>
</evidence>
<keyword evidence="1" id="KW-0175">Coiled coil</keyword>
<evidence type="ECO:0000256" key="1">
    <source>
        <dbReference type="SAM" id="Coils"/>
    </source>
</evidence>
<sequence length="73" mass="8328">REINASETELCSSTIIDLQKKISEYDSEVSRLNTALEKLKASRQSLARCSKKFESLLSPIRRLPRDVLGEIFD</sequence>
<feature type="non-terminal residue" evidence="2">
    <location>
        <position position="1"/>
    </location>
</feature>
<gene>
    <name evidence="2" type="ORF">ARMGADRAFT_909106</name>
</gene>
<dbReference type="AlphaFoldDB" id="A0A2H3DR66"/>